<keyword evidence="1" id="KW-0812">Transmembrane</keyword>
<accession>V9ICS5</accession>
<dbReference type="GO" id="GO:0016791">
    <property type="term" value="F:phosphatase activity"/>
    <property type="evidence" value="ECO:0007669"/>
    <property type="project" value="UniProtKB-ARBA"/>
</dbReference>
<dbReference type="EMBL" id="JR038938">
    <property type="protein sequence ID" value="AEY58457.1"/>
    <property type="molecule type" value="mRNA"/>
</dbReference>
<dbReference type="InterPro" id="IPR029033">
    <property type="entry name" value="His_PPase_superfam"/>
</dbReference>
<reference evidence="2" key="1">
    <citation type="submission" date="2011-11" db="EMBL/GenBank/DDBJ databases">
        <title>Decoding the brain transcriptome of the Eastern honeybee (Apis cerana) based on pyrosequencing.</title>
        <authorList>
            <person name="Sun L."/>
            <person name="Zheng H."/>
            <person name="Wang Y."/>
            <person name="Xie X."/>
            <person name="Zhu Y."/>
            <person name="Gu W."/>
            <person name="Wang S."/>
        </authorList>
    </citation>
    <scope>NUCLEOTIDE SEQUENCE</scope>
    <source>
        <tissue evidence="2">Brain</tissue>
    </source>
</reference>
<feature type="transmembrane region" description="Helical" evidence="1">
    <location>
        <begin position="25"/>
        <end position="42"/>
    </location>
</feature>
<organism evidence="2">
    <name type="scientific">Apis cerana</name>
    <name type="common">Indian honeybee</name>
    <dbReference type="NCBI Taxonomy" id="7461"/>
    <lineage>
        <taxon>Eukaryota</taxon>
        <taxon>Metazoa</taxon>
        <taxon>Ecdysozoa</taxon>
        <taxon>Arthropoda</taxon>
        <taxon>Hexapoda</taxon>
        <taxon>Insecta</taxon>
        <taxon>Pterygota</taxon>
        <taxon>Neoptera</taxon>
        <taxon>Endopterygota</taxon>
        <taxon>Hymenoptera</taxon>
        <taxon>Apocrita</taxon>
        <taxon>Aculeata</taxon>
        <taxon>Apoidea</taxon>
        <taxon>Anthophila</taxon>
        <taxon>Apidae</taxon>
        <taxon>Apis</taxon>
    </lineage>
</organism>
<dbReference type="SUPFAM" id="SSF53254">
    <property type="entry name" value="Phosphoglycerate mutase-like"/>
    <property type="match status" value="1"/>
</dbReference>
<gene>
    <name evidence="2" type="ORF">ACCB01048.2</name>
</gene>
<evidence type="ECO:0000256" key="1">
    <source>
        <dbReference type="SAM" id="Phobius"/>
    </source>
</evidence>
<dbReference type="AlphaFoldDB" id="V9ICS5"/>
<name>V9ICS5_APICE</name>
<evidence type="ECO:0000313" key="2">
    <source>
        <dbReference type="EMBL" id="AEY58457.1"/>
    </source>
</evidence>
<protein>
    <submittedName>
        <fullName evidence="2">Uncharacterized protein</fullName>
    </submittedName>
</protein>
<keyword evidence="1" id="KW-1133">Transmembrane helix</keyword>
<keyword evidence="1" id="KW-0472">Membrane</keyword>
<proteinExistence type="evidence at transcript level"/>
<dbReference type="Gene3D" id="3.40.50.1240">
    <property type="entry name" value="Phosphoglycerate mutase-like"/>
    <property type="match status" value="1"/>
</dbReference>
<sequence>MRHGERAPQDTYPNDPYLNNSMEPYGWGQLTNVIFLQFLLLYQRYYYYQHK</sequence>